<feature type="region of interest" description="Disordered" evidence="1">
    <location>
        <begin position="538"/>
        <end position="589"/>
    </location>
</feature>
<dbReference type="EMBL" id="QBKN01000003">
    <property type="protein sequence ID" value="PTX51371.1"/>
    <property type="molecule type" value="Genomic_DNA"/>
</dbReference>
<feature type="compositionally biased region" description="Basic and acidic residues" evidence="1">
    <location>
        <begin position="177"/>
        <end position="188"/>
    </location>
</feature>
<evidence type="ECO:0000313" key="3">
    <source>
        <dbReference type="EMBL" id="PTX51371.1"/>
    </source>
</evidence>
<keyword evidence="3" id="KW-0969">Cilium</keyword>
<feature type="region of interest" description="Disordered" evidence="1">
    <location>
        <begin position="149"/>
        <end position="388"/>
    </location>
</feature>
<feature type="region of interest" description="Disordered" evidence="1">
    <location>
        <begin position="421"/>
        <end position="457"/>
    </location>
</feature>
<reference evidence="3 4" key="1">
    <citation type="submission" date="2018-04" db="EMBL/GenBank/DDBJ databases">
        <title>Genomic Encyclopedia of Archaeal and Bacterial Type Strains, Phase II (KMG-II): from individual species to whole genera.</title>
        <authorList>
            <person name="Goeker M."/>
        </authorList>
    </citation>
    <scope>NUCLEOTIDE SEQUENCE [LARGE SCALE GENOMIC DNA]</scope>
    <source>
        <strain evidence="3 4">DSM 29329</strain>
    </source>
</reference>
<protein>
    <submittedName>
        <fullName evidence="3">Flagellar hook-length control protein FliK</fullName>
    </submittedName>
</protein>
<keyword evidence="3" id="KW-0966">Cell projection</keyword>
<evidence type="ECO:0000313" key="4">
    <source>
        <dbReference type="Proteomes" id="UP000244069"/>
    </source>
</evidence>
<organism evidence="3 4">
    <name type="scientific">Allosediminivita pacifica</name>
    <dbReference type="NCBI Taxonomy" id="1267769"/>
    <lineage>
        <taxon>Bacteria</taxon>
        <taxon>Pseudomonadati</taxon>
        <taxon>Pseudomonadota</taxon>
        <taxon>Alphaproteobacteria</taxon>
        <taxon>Rhodobacterales</taxon>
        <taxon>Paracoccaceae</taxon>
        <taxon>Allosediminivita</taxon>
    </lineage>
</organism>
<feature type="domain" description="Flagellar hook-length control protein-like C-terminal" evidence="2">
    <location>
        <begin position="478"/>
        <end position="546"/>
    </location>
</feature>
<keyword evidence="3" id="KW-0282">Flagellum</keyword>
<evidence type="ECO:0000256" key="1">
    <source>
        <dbReference type="SAM" id="MobiDB-lite"/>
    </source>
</evidence>
<proteinExistence type="predicted"/>
<feature type="compositionally biased region" description="Polar residues" evidence="1">
    <location>
        <begin position="433"/>
        <end position="454"/>
    </location>
</feature>
<comment type="caution">
    <text evidence="3">The sequence shown here is derived from an EMBL/GenBank/DDBJ whole genome shotgun (WGS) entry which is preliminary data.</text>
</comment>
<name>A0A2T6B5L0_9RHOB</name>
<dbReference type="RefSeq" id="WP_107974764.1">
    <property type="nucleotide sequence ID" value="NZ_BMEZ01000003.1"/>
</dbReference>
<feature type="compositionally biased region" description="Basic and acidic residues" evidence="1">
    <location>
        <begin position="326"/>
        <end position="335"/>
    </location>
</feature>
<feature type="compositionally biased region" description="Low complexity" evidence="1">
    <location>
        <begin position="345"/>
        <end position="359"/>
    </location>
</feature>
<feature type="region of interest" description="Disordered" evidence="1">
    <location>
        <begin position="1"/>
        <end position="129"/>
    </location>
</feature>
<feature type="compositionally biased region" description="Acidic residues" evidence="1">
    <location>
        <begin position="59"/>
        <end position="93"/>
    </location>
</feature>
<sequence length="589" mass="61050">MLVTSTGGLIGPAPAPRPEQALSGGDSFEVVHFALTSRGGAGQQPASHEVATPEKDAVEEAPEITGDTAEEAGEEVISEGDGEDLVDLLDPGDDERMTSDHTEIGKVPASTGSSAPDPVSPSAAEPAAPVVMGQADPMARSADLPDPAHVEARLPHTPSSGAAKMPQMESTKTAADVSEHTFGDKRPTMDTIEAGARGSVPLSMPGMGQATEKPMQHVEGSPARRNARAENTTAQRIVEARMPARQPETTMLEPGPKAPAPRGDIPVPAGMTRMAKGGAEATVRSSKSDGSAMGDADIDVRVMAPVKEPLSRASQPEPIPGTLTEKVSDQGKSSDRTPGPGTVIPPAASQAEPAASRRPVLPTIENSHAAGDPVKEPPLAQSAERSAPLREPFTALWSARTASAPARSGMTAAFAVQELREKGSSRAAEGDPQVSQFSTDLRGTPAPTQVSQTPRPEVPQQVMRQVTEVLHRLSEGGVEIQLRPEELGRVRLQMVPLDQGMTVVVSAERGETLDLMRRHIDQLARALQDLGYSGTQFSFSGGREQRPGAAGAGGGAAASAGAPDTESRPAPTPRPTPGSGGNASLDIMM</sequence>
<feature type="compositionally biased region" description="Basic and acidic residues" evidence="1">
    <location>
        <begin position="94"/>
        <end position="104"/>
    </location>
</feature>
<dbReference type="CDD" id="cd17470">
    <property type="entry name" value="T3SS_Flik_C"/>
    <property type="match status" value="1"/>
</dbReference>
<dbReference type="AlphaFoldDB" id="A0A2T6B5L0"/>
<dbReference type="Gene3D" id="3.30.750.140">
    <property type="match status" value="1"/>
</dbReference>
<evidence type="ECO:0000259" key="2">
    <source>
        <dbReference type="Pfam" id="PF02120"/>
    </source>
</evidence>
<dbReference type="InterPro" id="IPR038610">
    <property type="entry name" value="FliK-like_C_sf"/>
</dbReference>
<accession>A0A2T6B5L0</accession>
<dbReference type="Proteomes" id="UP000244069">
    <property type="component" value="Unassembled WGS sequence"/>
</dbReference>
<dbReference type="Pfam" id="PF02120">
    <property type="entry name" value="Flg_hook"/>
    <property type="match status" value="1"/>
</dbReference>
<feature type="compositionally biased region" description="Low complexity" evidence="1">
    <location>
        <begin position="113"/>
        <end position="129"/>
    </location>
</feature>
<keyword evidence="4" id="KW-1185">Reference proteome</keyword>
<gene>
    <name evidence="3" type="ORF">C8N44_103115</name>
</gene>
<dbReference type="InterPro" id="IPR021136">
    <property type="entry name" value="Flagellar_hook_control-like_C"/>
</dbReference>